<organism evidence="8 9">
    <name type="scientific">Streptomyces tagetis</name>
    <dbReference type="NCBI Taxonomy" id="2820809"/>
    <lineage>
        <taxon>Bacteria</taxon>
        <taxon>Bacillati</taxon>
        <taxon>Actinomycetota</taxon>
        <taxon>Actinomycetes</taxon>
        <taxon>Kitasatosporales</taxon>
        <taxon>Streptomycetaceae</taxon>
        <taxon>Streptomyces</taxon>
    </lineage>
</organism>
<dbReference type="InterPro" id="IPR013328">
    <property type="entry name" value="6PGD_dom2"/>
</dbReference>
<evidence type="ECO:0000256" key="2">
    <source>
        <dbReference type="ARBA" id="ARBA00023002"/>
    </source>
</evidence>
<dbReference type="GO" id="GO:0051287">
    <property type="term" value="F:NAD binding"/>
    <property type="evidence" value="ECO:0007669"/>
    <property type="project" value="InterPro"/>
</dbReference>
<keyword evidence="3" id="KW-0520">NAD</keyword>
<comment type="caution">
    <text evidence="8">The sequence shown here is derived from an EMBL/GenBank/DDBJ whole genome shotgun (WGS) entry which is preliminary data.</text>
</comment>
<evidence type="ECO:0000259" key="6">
    <source>
        <dbReference type="Pfam" id="PF03446"/>
    </source>
</evidence>
<dbReference type="AlphaFoldDB" id="A0A940XAF5"/>
<protein>
    <submittedName>
        <fullName evidence="8">NAD(P)-dependent oxidoreductase</fullName>
    </submittedName>
</protein>
<evidence type="ECO:0000256" key="4">
    <source>
        <dbReference type="PIRSR" id="PIRSR000103-1"/>
    </source>
</evidence>
<dbReference type="Pfam" id="PF14833">
    <property type="entry name" value="NAD_binding_11"/>
    <property type="match status" value="1"/>
</dbReference>
<keyword evidence="2" id="KW-0560">Oxidoreductase</keyword>
<evidence type="ECO:0000256" key="5">
    <source>
        <dbReference type="SAM" id="MobiDB-lite"/>
    </source>
</evidence>
<dbReference type="InterPro" id="IPR008927">
    <property type="entry name" value="6-PGluconate_DH-like_C_sf"/>
</dbReference>
<feature type="active site" evidence="4">
    <location>
        <position position="177"/>
    </location>
</feature>
<dbReference type="SUPFAM" id="SSF48179">
    <property type="entry name" value="6-phosphogluconate dehydrogenase C-terminal domain-like"/>
    <property type="match status" value="1"/>
</dbReference>
<sequence length="315" mass="32291">MTRTDADRAVAFLGLGSMGTPMARRLGAAGYRVTGHDPAPGAAARLDGAPGVTFAASAEAAVDGAAVVVLMLPDSAVVTSVLLDGGLLDRLPSGTLLVDMGSSQPERTRDLAARAARGGVRLVDAPVSGGVTGAEAGMLTVMAGGDHADWERALPLLRVLGSRVLHVGPPGAGHALKALNNLMSATHLLVTSEAMLAGGRFGIDPAVMLDAVNGSSGRSGSTEQKWPRFVLPGGFDSGFALRLMVKDMRTATELAASTGGAAPLGEAALELWESAAADLPPTADHTEIVRWLERRHRPAPDTPALSPEKRRGDIP</sequence>
<feature type="domain" description="3-hydroxyisobutyrate dehydrogenase-like NAD-binding" evidence="7">
    <location>
        <begin position="171"/>
        <end position="292"/>
    </location>
</feature>
<dbReference type="RefSeq" id="WP_210869929.1">
    <property type="nucleotide sequence ID" value="NZ_JAGPNL010000002.1"/>
</dbReference>
<evidence type="ECO:0000313" key="9">
    <source>
        <dbReference type="Proteomes" id="UP000677875"/>
    </source>
</evidence>
<dbReference type="Gene3D" id="1.10.1040.10">
    <property type="entry name" value="N-(1-d-carboxylethyl)-l-norvaline Dehydrogenase, domain 2"/>
    <property type="match status" value="1"/>
</dbReference>
<gene>
    <name evidence="8" type="ORF">J5Y05_08515</name>
</gene>
<dbReference type="Pfam" id="PF03446">
    <property type="entry name" value="NAD_binding_2"/>
    <property type="match status" value="1"/>
</dbReference>
<feature type="domain" description="6-phosphogluconate dehydrogenase NADP-binding" evidence="6">
    <location>
        <begin position="10"/>
        <end position="168"/>
    </location>
</feature>
<accession>A0A940XAF5</accession>
<dbReference type="InterPro" id="IPR002204">
    <property type="entry name" value="3-OH-isobutyrate_DH-rel_CS"/>
</dbReference>
<dbReference type="SUPFAM" id="SSF51735">
    <property type="entry name" value="NAD(P)-binding Rossmann-fold domains"/>
    <property type="match status" value="1"/>
</dbReference>
<dbReference type="InterPro" id="IPR036291">
    <property type="entry name" value="NAD(P)-bd_dom_sf"/>
</dbReference>
<dbReference type="PANTHER" id="PTHR22981">
    <property type="entry name" value="3-HYDROXYISOBUTYRATE DEHYDROGENASE-RELATED"/>
    <property type="match status" value="1"/>
</dbReference>
<dbReference type="GO" id="GO:0016054">
    <property type="term" value="P:organic acid catabolic process"/>
    <property type="evidence" value="ECO:0007669"/>
    <property type="project" value="UniProtKB-ARBA"/>
</dbReference>
<name>A0A940XAF5_9ACTN</name>
<dbReference type="Gene3D" id="3.40.50.720">
    <property type="entry name" value="NAD(P)-binding Rossmann-like Domain"/>
    <property type="match status" value="1"/>
</dbReference>
<dbReference type="PANTHER" id="PTHR22981:SF7">
    <property type="entry name" value="3-HYDROXYISOBUTYRATE DEHYDROGENASE, MITOCHONDRIAL"/>
    <property type="match status" value="1"/>
</dbReference>
<reference evidence="8" key="1">
    <citation type="submission" date="2021-04" db="EMBL/GenBank/DDBJ databases">
        <title>Genome seq and assembly of Streptomyces sp. RG38.</title>
        <authorList>
            <person name="Chhetri G."/>
        </authorList>
    </citation>
    <scope>NUCLEOTIDE SEQUENCE</scope>
    <source>
        <strain evidence="8">RG38</strain>
    </source>
</reference>
<evidence type="ECO:0000256" key="1">
    <source>
        <dbReference type="ARBA" id="ARBA00009080"/>
    </source>
</evidence>
<evidence type="ECO:0000256" key="3">
    <source>
        <dbReference type="ARBA" id="ARBA00023027"/>
    </source>
</evidence>
<keyword evidence="9" id="KW-1185">Reference proteome</keyword>
<dbReference type="PROSITE" id="PS00895">
    <property type="entry name" value="3_HYDROXYISOBUT_DH"/>
    <property type="match status" value="1"/>
</dbReference>
<dbReference type="InterPro" id="IPR015815">
    <property type="entry name" value="HIBADH-related"/>
</dbReference>
<proteinExistence type="inferred from homology"/>
<dbReference type="EMBL" id="JAGPNL010000002">
    <property type="protein sequence ID" value="MBQ0826548.1"/>
    <property type="molecule type" value="Genomic_DNA"/>
</dbReference>
<feature type="region of interest" description="Disordered" evidence="5">
    <location>
        <begin position="294"/>
        <end position="315"/>
    </location>
</feature>
<evidence type="ECO:0000313" key="8">
    <source>
        <dbReference type="EMBL" id="MBQ0826548.1"/>
    </source>
</evidence>
<dbReference type="GO" id="GO:0050661">
    <property type="term" value="F:NADP binding"/>
    <property type="evidence" value="ECO:0007669"/>
    <property type="project" value="InterPro"/>
</dbReference>
<evidence type="ECO:0000259" key="7">
    <source>
        <dbReference type="Pfam" id="PF14833"/>
    </source>
</evidence>
<comment type="similarity">
    <text evidence="1">Belongs to the HIBADH-related family.</text>
</comment>
<dbReference type="InterPro" id="IPR029154">
    <property type="entry name" value="HIBADH-like_NADP-bd"/>
</dbReference>
<dbReference type="GO" id="GO:0016616">
    <property type="term" value="F:oxidoreductase activity, acting on the CH-OH group of donors, NAD or NADP as acceptor"/>
    <property type="evidence" value="ECO:0007669"/>
    <property type="project" value="TreeGrafter"/>
</dbReference>
<dbReference type="InterPro" id="IPR006115">
    <property type="entry name" value="6PGDH_NADP-bd"/>
</dbReference>
<dbReference type="PIRSF" id="PIRSF000103">
    <property type="entry name" value="HIBADH"/>
    <property type="match status" value="1"/>
</dbReference>
<dbReference type="Proteomes" id="UP000677875">
    <property type="component" value="Unassembled WGS sequence"/>
</dbReference>